<evidence type="ECO:0000313" key="21">
    <source>
        <dbReference type="EMBL" id="RSH79227.1"/>
    </source>
</evidence>
<evidence type="ECO:0000256" key="6">
    <source>
        <dbReference type="ARBA" id="ARBA00018074"/>
    </source>
</evidence>
<evidence type="ECO:0000256" key="19">
    <source>
        <dbReference type="RuleBase" id="RU364027"/>
    </source>
</evidence>
<evidence type="ECO:0000256" key="7">
    <source>
        <dbReference type="ARBA" id="ARBA00022448"/>
    </source>
</evidence>
<comment type="catalytic activity">
    <reaction evidence="17">
        <text>a 1,2-diacyl-sn-glycero-3-phospho-(1D-myo-inositol-3-phosphate)(in) = a 1,2-diacyl-sn-glycero-3-phospho-(1D-myo-inositol-3-phosphate)(out)</text>
        <dbReference type="Rhea" id="RHEA:67920"/>
        <dbReference type="ChEBI" id="CHEBI:58088"/>
    </reaction>
</comment>
<feature type="transmembrane region" description="Helical" evidence="19">
    <location>
        <begin position="805"/>
        <end position="827"/>
    </location>
</feature>
<keyword evidence="9 19" id="KW-1133">Transmembrane helix</keyword>
<sequence>MPSPPENSLLNLLNPYASVVRSVTAAGDRDDDSGDTSTAPPDSPSAVLLRELQSASSDNNPKGSGVGVGGQLMSRGRSRASGTGASPPLSPTPKPGRSASSSSTSGPSPASASASGGSSIPAAIRPSHLLEDSSSDDEGPPASLMFDAGQQTPTRQSPRGHGAPTAGLPAGGLALPPRWAKGKDTSRSPGPFRRRPSSTSSSTQSPTSPGRPADVLPALAAIPAIPMISGTSTESSSHSPTTSTDTEELVADTHPLVQPRRISQLPPESPPTPGPSSARTRTKGKHKYHALGTDERRRSSGSRDRQPSVRRAGLSGYNKALWKWVNVVDLDGFLQEGKGIWCIALARVLNLLTTFFVIGFSTFLTSCIDYGKLARTVAGPNDIARLDDVLIPQCVTRGSFAHMLFILSVTVFYIFQLVTFVLSLPGLLHMYRFYTYLLGVPDADIQTMPWPEVVRLVGEIKDQNPVTSLSNGQATALADMVGQDAAKSAHAKLDAHDIANRILRQENYLIALFNKDLLDLRVRLPVPRQVVHLVPPGLLTGPPHGGLPRNQPEGRQYITFGGNGLTKVLEWNLRFCLMGYLFDRRGQVRKEVVRDKGRKDLVEELRKRFIFMGVVNALFAPFIVPYLLIYSFFRYFEEYHKNPSYIGSRQYTPYAQWRFREFNELPHLFERRLDQSYPVAKEYIDQFPKERTALIMRFVAFIAGSFAAVLLAASLIDPDLFLHFEITPHRTVLFYLGLFGSILAIARGMVPEENFVFDPEYLMRELVRYTHYLPNEWKGKLHSQKVHGEFGQLFQLKVAIFAREILSVVLTPFILWFSLPACSGAIIDFFREFTVHVDGVGYVCSFAVFDFHRHGAVGAEGAAAAAAAATTAGAPPSPIVRRRDVLRRLPVVQTPQHPHQPNYMSNEHKMEKSFLHFKATHPDWQPSDPSSSVFLDRLMAHHDAPAARSSHGTHAVHGHIAGSVYAGGRGLGLGLQLGGRPLDLSASPGEDVAGAGSRAPGSRWFQPADLAPMAEAEGEECELDGDGEAEAMGWNRHIEEEEEDEGQDRGLLRDAGDILRQVMNR</sequence>
<dbReference type="GO" id="GO:0000139">
    <property type="term" value="C:Golgi membrane"/>
    <property type="evidence" value="ECO:0007669"/>
    <property type="project" value="UniProtKB-SubCell"/>
</dbReference>
<feature type="compositionally biased region" description="Basic residues" evidence="20">
    <location>
        <begin position="280"/>
        <end position="289"/>
    </location>
</feature>
<evidence type="ECO:0000256" key="17">
    <source>
        <dbReference type="ARBA" id="ARBA00024621"/>
    </source>
</evidence>
<comment type="subcellular location">
    <subcellularLocation>
        <location evidence="1">Cytoplasmic vesicle membrane</location>
        <topology evidence="1">Multi-pass membrane protein</topology>
    </subcellularLocation>
    <subcellularLocation>
        <location evidence="2">Endoplasmic reticulum membrane</location>
        <topology evidence="2">Multi-pass membrane protein</topology>
    </subcellularLocation>
    <subcellularLocation>
        <location evidence="4">Golgi apparatus membrane</location>
        <topology evidence="4">Multi-pass membrane protein</topology>
    </subcellularLocation>
    <subcellularLocation>
        <location evidence="3 19">Preautophagosomal structure membrane</location>
        <topology evidence="3 19">Multi-pass membrane protein</topology>
    </subcellularLocation>
</comment>
<dbReference type="InterPro" id="IPR007241">
    <property type="entry name" value="Autophagy-rel_prot_9"/>
</dbReference>
<feature type="compositionally biased region" description="Basic and acidic residues" evidence="20">
    <location>
        <begin position="292"/>
        <end position="307"/>
    </location>
</feature>
<feature type="transmembrane region" description="Helical" evidence="19">
    <location>
        <begin position="609"/>
        <end position="633"/>
    </location>
</feature>
<proteinExistence type="inferred from homology"/>
<evidence type="ECO:0000256" key="4">
    <source>
        <dbReference type="ARBA" id="ARBA00004653"/>
    </source>
</evidence>
<feature type="compositionally biased region" description="Low complexity" evidence="20">
    <location>
        <begin position="187"/>
        <end position="221"/>
    </location>
</feature>
<dbReference type="OrthoDB" id="2020634at2759"/>
<dbReference type="AlphaFoldDB" id="A0A427XKF1"/>
<evidence type="ECO:0000256" key="15">
    <source>
        <dbReference type="ARBA" id="ARBA00024479"/>
    </source>
</evidence>
<feature type="transmembrane region" description="Helical" evidence="19">
    <location>
        <begin position="400"/>
        <end position="424"/>
    </location>
</feature>
<evidence type="ECO:0000256" key="10">
    <source>
        <dbReference type="ARBA" id="ARBA00023006"/>
    </source>
</evidence>
<evidence type="ECO:0000256" key="3">
    <source>
        <dbReference type="ARBA" id="ARBA00004511"/>
    </source>
</evidence>
<reference evidence="21 22" key="1">
    <citation type="submission" date="2018-11" db="EMBL/GenBank/DDBJ databases">
        <title>Genome sequence of Apiotrichum porosum DSM 27194.</title>
        <authorList>
            <person name="Aliyu H."/>
            <person name="Gorte O."/>
            <person name="Ochsenreither K."/>
        </authorList>
    </citation>
    <scope>NUCLEOTIDE SEQUENCE [LARGE SCALE GENOMIC DNA]</scope>
    <source>
        <strain evidence="21 22">DSM 27194</strain>
    </source>
</reference>
<dbReference type="GO" id="GO:0000422">
    <property type="term" value="P:autophagy of mitochondrion"/>
    <property type="evidence" value="ECO:0007669"/>
    <property type="project" value="TreeGrafter"/>
</dbReference>
<dbReference type="STRING" id="105984.A0A427XKF1"/>
<evidence type="ECO:0000256" key="5">
    <source>
        <dbReference type="ARBA" id="ARBA00006185"/>
    </source>
</evidence>
<keyword evidence="7 19" id="KW-0813">Transport</keyword>
<keyword evidence="13 19" id="KW-0472">Membrane</keyword>
<feature type="compositionally biased region" description="Low complexity" evidence="20">
    <location>
        <begin position="229"/>
        <end position="244"/>
    </location>
</feature>
<dbReference type="PANTHER" id="PTHR13038:SF10">
    <property type="entry name" value="AUTOPHAGY-RELATED PROTEIN 9"/>
    <property type="match status" value="1"/>
</dbReference>
<dbReference type="GeneID" id="39585809"/>
<feature type="region of interest" description="Disordered" evidence="20">
    <location>
        <begin position="257"/>
        <end position="310"/>
    </location>
</feature>
<dbReference type="GO" id="GO:0006869">
    <property type="term" value="P:lipid transport"/>
    <property type="evidence" value="ECO:0007669"/>
    <property type="project" value="UniProtKB-KW"/>
</dbReference>
<evidence type="ECO:0000256" key="9">
    <source>
        <dbReference type="ARBA" id="ARBA00022989"/>
    </source>
</evidence>
<evidence type="ECO:0000256" key="16">
    <source>
        <dbReference type="ARBA" id="ARBA00024615"/>
    </source>
</evidence>
<name>A0A427XKF1_9TREE</name>
<dbReference type="Pfam" id="PF04109">
    <property type="entry name" value="ATG9"/>
    <property type="match status" value="1"/>
</dbReference>
<comment type="catalytic activity">
    <reaction evidence="18">
        <text>a 1,2-diacyl-sn-glycero-3-phosphocholine(in) = a 1,2-diacyl-sn-glycero-3-phosphocholine(out)</text>
        <dbReference type="Rhea" id="RHEA:38571"/>
        <dbReference type="ChEBI" id="CHEBI:57643"/>
    </reaction>
</comment>
<dbReference type="EMBL" id="RSCE01000010">
    <property type="protein sequence ID" value="RSH79227.1"/>
    <property type="molecule type" value="Genomic_DNA"/>
</dbReference>
<feature type="compositionally biased region" description="Low complexity" evidence="20">
    <location>
        <begin position="95"/>
        <end position="123"/>
    </location>
</feature>
<keyword evidence="12 19" id="KW-0445">Lipid transport</keyword>
<evidence type="ECO:0000256" key="1">
    <source>
        <dbReference type="ARBA" id="ARBA00004439"/>
    </source>
</evidence>
<dbReference type="GO" id="GO:0034045">
    <property type="term" value="C:phagophore assembly site membrane"/>
    <property type="evidence" value="ECO:0007669"/>
    <property type="project" value="UniProtKB-SubCell"/>
</dbReference>
<evidence type="ECO:0000256" key="18">
    <source>
        <dbReference type="ARBA" id="ARBA00024631"/>
    </source>
</evidence>
<dbReference type="GO" id="GO:0005789">
    <property type="term" value="C:endoplasmic reticulum membrane"/>
    <property type="evidence" value="ECO:0007669"/>
    <property type="project" value="UniProtKB-SubCell"/>
</dbReference>
<keyword evidence="22" id="KW-1185">Reference proteome</keyword>
<comment type="catalytic activity">
    <reaction evidence="15">
        <text>a 1,2-diacyl-sn-glycero-3-phospho-L-serine(in) = a 1,2-diacyl-sn-glycero-3-phospho-L-serine(out)</text>
        <dbReference type="Rhea" id="RHEA:38663"/>
        <dbReference type="ChEBI" id="CHEBI:57262"/>
    </reaction>
</comment>
<evidence type="ECO:0000256" key="8">
    <source>
        <dbReference type="ARBA" id="ARBA00022692"/>
    </source>
</evidence>
<feature type="region of interest" description="Disordered" evidence="20">
    <location>
        <begin position="23"/>
        <end position="221"/>
    </location>
</feature>
<dbReference type="GO" id="GO:0061709">
    <property type="term" value="P:reticulophagy"/>
    <property type="evidence" value="ECO:0007669"/>
    <property type="project" value="TreeGrafter"/>
</dbReference>
<evidence type="ECO:0000313" key="22">
    <source>
        <dbReference type="Proteomes" id="UP000279236"/>
    </source>
</evidence>
<keyword evidence="8 19" id="KW-0812">Transmembrane</keyword>
<dbReference type="GO" id="GO:0030659">
    <property type="term" value="C:cytoplasmic vesicle membrane"/>
    <property type="evidence" value="ECO:0007669"/>
    <property type="project" value="UniProtKB-SubCell"/>
</dbReference>
<feature type="transmembrane region" description="Helical" evidence="19">
    <location>
        <begin position="732"/>
        <end position="750"/>
    </location>
</feature>
<dbReference type="GO" id="GO:0034497">
    <property type="term" value="P:protein localization to phagophore assembly site"/>
    <property type="evidence" value="ECO:0007669"/>
    <property type="project" value="TreeGrafter"/>
</dbReference>
<evidence type="ECO:0000256" key="11">
    <source>
        <dbReference type="ARBA" id="ARBA00023034"/>
    </source>
</evidence>
<accession>A0A427XKF1</accession>
<evidence type="ECO:0000256" key="14">
    <source>
        <dbReference type="ARBA" id="ARBA00023329"/>
    </source>
</evidence>
<feature type="compositionally biased region" description="Low complexity" evidence="20">
    <location>
        <begin position="162"/>
        <end position="177"/>
    </location>
</feature>
<evidence type="ECO:0000256" key="12">
    <source>
        <dbReference type="ARBA" id="ARBA00023055"/>
    </source>
</evidence>
<comment type="similarity">
    <text evidence="5 19">Belongs to the ATG9 family.</text>
</comment>
<keyword evidence="10 19" id="KW-0072">Autophagy</keyword>
<protein>
    <recommendedName>
        <fullName evidence="6 19">Autophagy-related protein 9</fullName>
    </recommendedName>
</protein>
<comment type="catalytic activity">
    <reaction evidence="16">
        <text>a 1,2-diacyl-sn-glycero-3-phosphoethanolamine(in) = a 1,2-diacyl-sn-glycero-3-phosphoethanolamine(out)</text>
        <dbReference type="Rhea" id="RHEA:38895"/>
        <dbReference type="ChEBI" id="CHEBI:64612"/>
    </reaction>
</comment>
<evidence type="ECO:0000256" key="20">
    <source>
        <dbReference type="SAM" id="MobiDB-lite"/>
    </source>
</evidence>
<gene>
    <name evidence="21" type="primary">ATG9</name>
    <name evidence="21" type="ORF">EHS24_001266</name>
</gene>
<keyword evidence="14" id="KW-0968">Cytoplasmic vesicle</keyword>
<comment type="function">
    <text evidence="19">Phospholipid scramblase involved in autophagy. Cycles between the preautophagosomal structure/phagophore assembly site (PAS) and the cytoplasmic vesicle pool and supplies membrane for the growing autophagosome. Lipid scramblase activity plays a key role in preautophagosomal structure/phagophore assembly by distributing the phospholipids that arrive through ATG2 from the cytoplasmic to the luminal leaflet of the bilayer, thereby driving autophagosomal membrane expansion.</text>
</comment>
<evidence type="ECO:0000256" key="2">
    <source>
        <dbReference type="ARBA" id="ARBA00004477"/>
    </source>
</evidence>
<dbReference type="PANTHER" id="PTHR13038">
    <property type="entry name" value="APG9 AUTOPHAGY 9"/>
    <property type="match status" value="1"/>
</dbReference>
<feature type="transmembrane region" description="Helical" evidence="19">
    <location>
        <begin position="694"/>
        <end position="716"/>
    </location>
</feature>
<feature type="compositionally biased region" description="Polar residues" evidence="20">
    <location>
        <begin position="53"/>
        <end position="62"/>
    </location>
</feature>
<keyword evidence="11" id="KW-0333">Golgi apparatus</keyword>
<comment type="caution">
    <text evidence="21">The sequence shown here is derived from an EMBL/GenBank/DDBJ whole genome shotgun (WGS) entry which is preliminary data.</text>
</comment>
<organism evidence="21 22">
    <name type="scientific">Apiotrichum porosum</name>
    <dbReference type="NCBI Taxonomy" id="105984"/>
    <lineage>
        <taxon>Eukaryota</taxon>
        <taxon>Fungi</taxon>
        <taxon>Dikarya</taxon>
        <taxon>Basidiomycota</taxon>
        <taxon>Agaricomycotina</taxon>
        <taxon>Tremellomycetes</taxon>
        <taxon>Trichosporonales</taxon>
        <taxon>Trichosporonaceae</taxon>
        <taxon>Apiotrichum</taxon>
    </lineage>
</organism>
<dbReference type="Proteomes" id="UP000279236">
    <property type="component" value="Unassembled WGS sequence"/>
</dbReference>
<dbReference type="GO" id="GO:0034727">
    <property type="term" value="P:piecemeal microautophagy of the nucleus"/>
    <property type="evidence" value="ECO:0007669"/>
    <property type="project" value="TreeGrafter"/>
</dbReference>
<dbReference type="GO" id="GO:0005776">
    <property type="term" value="C:autophagosome"/>
    <property type="evidence" value="ECO:0007669"/>
    <property type="project" value="TreeGrafter"/>
</dbReference>
<dbReference type="RefSeq" id="XP_028474374.1">
    <property type="nucleotide sequence ID" value="XM_028617067.1"/>
</dbReference>
<feature type="region of interest" description="Disordered" evidence="20">
    <location>
        <begin position="229"/>
        <end position="248"/>
    </location>
</feature>
<evidence type="ECO:0000256" key="13">
    <source>
        <dbReference type="ARBA" id="ARBA00023136"/>
    </source>
</evidence>